<dbReference type="EMBL" id="AP022567">
    <property type="protein sequence ID" value="BBX35975.1"/>
    <property type="molecule type" value="Genomic_DNA"/>
</dbReference>
<evidence type="ECO:0000313" key="3">
    <source>
        <dbReference type="EMBL" id="BBX38529.1"/>
    </source>
</evidence>
<keyword evidence="4" id="KW-1185">Reference proteome</keyword>
<reference evidence="3 4" key="1">
    <citation type="journal article" date="2019" name="Emerg. Microbes Infect.">
        <title>Comprehensive subspecies identification of 175 nontuberculous mycobacteria species based on 7547 genomic profiles.</title>
        <authorList>
            <person name="Matsumoto Y."/>
            <person name="Kinjo T."/>
            <person name="Motooka D."/>
            <person name="Nabeya D."/>
            <person name="Jung N."/>
            <person name="Uechi K."/>
            <person name="Horii T."/>
            <person name="Iida T."/>
            <person name="Fujita J."/>
            <person name="Nakamura S."/>
        </authorList>
    </citation>
    <scope>NUCLEOTIDE SEQUENCE [LARGE SCALE GENOMIC DNA]</scope>
    <source>
        <strain evidence="3 4">JCM 12375</strain>
    </source>
</reference>
<dbReference type="Proteomes" id="UP000465622">
    <property type="component" value="Chromosome"/>
</dbReference>
<keyword evidence="1" id="KW-0472">Membrane</keyword>
<proteinExistence type="predicted"/>
<keyword evidence="1" id="KW-0812">Transmembrane</keyword>
<keyword evidence="1" id="KW-1133">Transmembrane helix</keyword>
<name>A0ABN5YKC2_MYCME</name>
<feature type="transmembrane region" description="Helical" evidence="1">
    <location>
        <begin position="76"/>
        <end position="100"/>
    </location>
</feature>
<sequence>MITTPASVTLIAAGLGNRSDGTSNGSLTALVDRIVMGSLTVSVGIFIVLLMLAAWVKQKGTGRFEAGGGRNGGNPIRAIVPPAAGFLVLTILLAGVWALVRVASGLSGGMFS</sequence>
<evidence type="ECO:0000256" key="1">
    <source>
        <dbReference type="SAM" id="Phobius"/>
    </source>
</evidence>
<dbReference type="EMBL" id="AP022567">
    <property type="protein sequence ID" value="BBX38529.1"/>
    <property type="molecule type" value="Genomic_DNA"/>
</dbReference>
<reference evidence="3" key="2">
    <citation type="submission" date="2020-02" db="EMBL/GenBank/DDBJ databases">
        <authorList>
            <person name="Matsumoto Y."/>
            <person name="Kinjo T."/>
            <person name="Motooka D."/>
            <person name="Nabeya D."/>
            <person name="Jung N."/>
            <person name="Uechi K."/>
            <person name="Horii T."/>
            <person name="Iida T."/>
            <person name="Fujita J."/>
            <person name="Nakamura S."/>
        </authorList>
    </citation>
    <scope>NUCLEOTIDE SEQUENCE</scope>
    <source>
        <strain evidence="3">JCM 12375</strain>
    </source>
</reference>
<evidence type="ECO:0000313" key="4">
    <source>
        <dbReference type="Proteomes" id="UP000465622"/>
    </source>
</evidence>
<feature type="transmembrane region" description="Helical" evidence="1">
    <location>
        <begin position="34"/>
        <end position="56"/>
    </location>
</feature>
<evidence type="ECO:0000313" key="2">
    <source>
        <dbReference type="EMBL" id="BBX35975.1"/>
    </source>
</evidence>
<dbReference type="RefSeq" id="WP_131524757.1">
    <property type="nucleotide sequence ID" value="NZ_AP022567.1"/>
</dbReference>
<gene>
    <name evidence="2" type="ORF">MMAGJ_52570</name>
    <name evidence="3" type="ORF">MMAGJ_78110</name>
</gene>
<protein>
    <submittedName>
        <fullName evidence="3">Uncharacterized protein</fullName>
    </submittedName>
</protein>
<accession>A0ABN5YKC2</accession>
<reference evidence="2" key="3">
    <citation type="submission" date="2020-02" db="EMBL/GenBank/DDBJ databases">
        <authorList>
            <person name="Matsumoto Y."/>
            <person name="Motooka D."/>
            <person name="Nakamura S."/>
        </authorList>
    </citation>
    <scope>NUCLEOTIDE SEQUENCE</scope>
    <source>
        <strain evidence="2">JCM 12375</strain>
    </source>
</reference>
<organism evidence="3 4">
    <name type="scientific">Mycolicibacterium mageritense</name>
    <name type="common">Mycobacterium mageritense</name>
    <dbReference type="NCBI Taxonomy" id="53462"/>
    <lineage>
        <taxon>Bacteria</taxon>
        <taxon>Bacillati</taxon>
        <taxon>Actinomycetota</taxon>
        <taxon>Actinomycetes</taxon>
        <taxon>Mycobacteriales</taxon>
        <taxon>Mycobacteriaceae</taxon>
        <taxon>Mycolicibacterium</taxon>
    </lineage>
</organism>